<proteinExistence type="predicted"/>
<gene>
    <name evidence="1" type="ORF">HZU40_22135</name>
</gene>
<dbReference type="InterPro" id="IPR018727">
    <property type="entry name" value="DUF2267"/>
</dbReference>
<accession>A0A7G8P9A7</accession>
<reference evidence="1 2" key="1">
    <citation type="submission" date="2020-07" db="EMBL/GenBank/DDBJ databases">
        <title>Draft genome sequence of four isobutane-metabolizing strains capable of cometabolically degrading diverse ether contaminants.</title>
        <authorList>
            <person name="Chen W."/>
            <person name="Faulkner N."/>
            <person name="Smith C."/>
            <person name="Hyman M."/>
        </authorList>
    </citation>
    <scope>NUCLEOTIDE SEQUENCE [LARGE SCALE GENOMIC DNA]</scope>
    <source>
        <strain evidence="1 2">2A</strain>
    </source>
</reference>
<sequence>MSTNSKITELDHSVQTARAWVNEVAGQFDTDDREFAYRVLRGWLQTLRDRLTVEAAAHFAAQLPDLIRGIFYAGWDPSVVPIKYDVGAYTVHFARAANIAVQDVGVASAAVTAALMRLLPRAQIDKVFDQLPEGIRTLLRPAVAKAPDLLGQ</sequence>
<dbReference type="RefSeq" id="WP_187095799.1">
    <property type="nucleotide sequence ID" value="NZ_CP059894.1"/>
</dbReference>
<dbReference type="KEGG" id="mflu:HZU40_22135"/>
<dbReference type="InterPro" id="IPR038282">
    <property type="entry name" value="DUF2267_sf"/>
</dbReference>
<dbReference type="AlphaFoldDB" id="A0A7G8P9A7"/>
<protein>
    <submittedName>
        <fullName evidence="1">DUF2267 domain-containing protein</fullName>
    </submittedName>
</protein>
<evidence type="ECO:0000313" key="2">
    <source>
        <dbReference type="Proteomes" id="UP000515498"/>
    </source>
</evidence>
<dbReference type="Gene3D" id="1.10.490.110">
    <property type="entry name" value="Uncharacterized conserved protein DUF2267"/>
    <property type="match status" value="1"/>
</dbReference>
<organism evidence="1 2">
    <name type="scientific">Mycolicibacterium fluoranthenivorans</name>
    <dbReference type="NCBI Taxonomy" id="258505"/>
    <lineage>
        <taxon>Bacteria</taxon>
        <taxon>Bacillati</taxon>
        <taxon>Actinomycetota</taxon>
        <taxon>Actinomycetes</taxon>
        <taxon>Mycobacteriales</taxon>
        <taxon>Mycobacteriaceae</taxon>
        <taxon>Mycolicibacterium</taxon>
    </lineage>
</organism>
<dbReference type="EMBL" id="CP059894">
    <property type="protein sequence ID" value="QNJ90923.1"/>
    <property type="molecule type" value="Genomic_DNA"/>
</dbReference>
<evidence type="ECO:0000313" key="1">
    <source>
        <dbReference type="EMBL" id="QNJ90923.1"/>
    </source>
</evidence>
<name>A0A7G8P9A7_9MYCO</name>
<dbReference type="Pfam" id="PF10025">
    <property type="entry name" value="DUF2267"/>
    <property type="match status" value="1"/>
</dbReference>
<dbReference type="Proteomes" id="UP000515498">
    <property type="component" value="Chromosome"/>
</dbReference>